<organism evidence="2 3">
    <name type="scientific">Leptospira ognonensis</name>
    <dbReference type="NCBI Taxonomy" id="2484945"/>
    <lineage>
        <taxon>Bacteria</taxon>
        <taxon>Pseudomonadati</taxon>
        <taxon>Spirochaetota</taxon>
        <taxon>Spirochaetia</taxon>
        <taxon>Leptospirales</taxon>
        <taxon>Leptospiraceae</taxon>
        <taxon>Leptospira</taxon>
    </lineage>
</organism>
<dbReference type="EMBL" id="RQGD01000039">
    <property type="protein sequence ID" value="TGL57070.1"/>
    <property type="molecule type" value="Genomic_DNA"/>
</dbReference>
<name>A0A4R9JVS0_9LEPT</name>
<feature type="transmembrane region" description="Helical" evidence="1">
    <location>
        <begin position="20"/>
        <end position="44"/>
    </location>
</feature>
<sequence length="189" mass="21615">MKLSISELLPMEILSESEVYFLRVIVPILLLMPWVIGIGFYLIYKLFKWLASLKPKVNPAQTVKDEKLSLHPISFVDQAPKLKQIEELAQTSPRLAIMELSKFIRIVNLAKGYEKSSLEFYIKSMNPKSTHAWTNVLSKSFKSVLKAPHDLFAEIVLSSYQVEEPTTALALSYIEKVRTLKTKSKEKLT</sequence>
<keyword evidence="1" id="KW-0472">Membrane</keyword>
<dbReference type="RefSeq" id="WP_135624698.1">
    <property type="nucleotide sequence ID" value="NZ_RQGD01000039.1"/>
</dbReference>
<protein>
    <submittedName>
        <fullName evidence="2">Uncharacterized protein</fullName>
    </submittedName>
</protein>
<dbReference type="AlphaFoldDB" id="A0A4R9JVS0"/>
<accession>A0A4R9JVS0</accession>
<keyword evidence="3" id="KW-1185">Reference proteome</keyword>
<proteinExistence type="predicted"/>
<comment type="caution">
    <text evidence="2">The sequence shown here is derived from an EMBL/GenBank/DDBJ whole genome shotgun (WGS) entry which is preliminary data.</text>
</comment>
<gene>
    <name evidence="2" type="ORF">EHQ58_14850</name>
</gene>
<keyword evidence="1" id="KW-0812">Transmembrane</keyword>
<dbReference type="OrthoDB" id="9900168at2"/>
<evidence type="ECO:0000313" key="2">
    <source>
        <dbReference type="EMBL" id="TGL57070.1"/>
    </source>
</evidence>
<evidence type="ECO:0000313" key="3">
    <source>
        <dbReference type="Proteomes" id="UP000297693"/>
    </source>
</evidence>
<dbReference type="Proteomes" id="UP000297693">
    <property type="component" value="Unassembled WGS sequence"/>
</dbReference>
<reference evidence="2" key="1">
    <citation type="journal article" date="2019" name="PLoS Negl. Trop. Dis.">
        <title>Revisiting the worldwide diversity of Leptospira species in the environment.</title>
        <authorList>
            <person name="Vincent A.T."/>
            <person name="Schiettekatte O."/>
            <person name="Bourhy P."/>
            <person name="Veyrier F.J."/>
            <person name="Picardeau M."/>
        </authorList>
    </citation>
    <scope>NUCLEOTIDE SEQUENCE [LARGE SCALE GENOMIC DNA]</scope>
    <source>
        <strain evidence="2">201702476</strain>
    </source>
</reference>
<keyword evidence="1" id="KW-1133">Transmembrane helix</keyword>
<evidence type="ECO:0000256" key="1">
    <source>
        <dbReference type="SAM" id="Phobius"/>
    </source>
</evidence>